<organism evidence="1 2">
    <name type="scientific">Araneus ventricosus</name>
    <name type="common">Orbweaver spider</name>
    <name type="synonym">Epeira ventricosa</name>
    <dbReference type="NCBI Taxonomy" id="182803"/>
    <lineage>
        <taxon>Eukaryota</taxon>
        <taxon>Metazoa</taxon>
        <taxon>Ecdysozoa</taxon>
        <taxon>Arthropoda</taxon>
        <taxon>Chelicerata</taxon>
        <taxon>Arachnida</taxon>
        <taxon>Araneae</taxon>
        <taxon>Araneomorphae</taxon>
        <taxon>Entelegynae</taxon>
        <taxon>Araneoidea</taxon>
        <taxon>Araneidae</taxon>
        <taxon>Araneus</taxon>
    </lineage>
</organism>
<dbReference type="AlphaFoldDB" id="A0A4Y2K1M0"/>
<dbReference type="EMBL" id="BGPR01004132">
    <property type="protein sequence ID" value="GBM96301.1"/>
    <property type="molecule type" value="Genomic_DNA"/>
</dbReference>
<evidence type="ECO:0000313" key="2">
    <source>
        <dbReference type="Proteomes" id="UP000499080"/>
    </source>
</evidence>
<name>A0A4Y2K1M0_ARAVE</name>
<sequence length="124" mass="14495">MSTDSTKEDFSKRLVFVLCYKELGISMENVKNNLSVSMCKYRQLRICRDINFPSLVSWENDEQLIERLRQHCLRFLPVDRTDKNCVPATEFDRHDWSDCLTLPTSGCQRPLLSTVSTTVKIYPQ</sequence>
<proteinExistence type="predicted"/>
<comment type="caution">
    <text evidence="1">The sequence shown here is derived from an EMBL/GenBank/DDBJ whole genome shotgun (WGS) entry which is preliminary data.</text>
</comment>
<evidence type="ECO:0000313" key="1">
    <source>
        <dbReference type="EMBL" id="GBM96301.1"/>
    </source>
</evidence>
<dbReference type="Proteomes" id="UP000499080">
    <property type="component" value="Unassembled WGS sequence"/>
</dbReference>
<gene>
    <name evidence="1" type="ORF">AVEN_63272_1</name>
</gene>
<keyword evidence="2" id="KW-1185">Reference proteome</keyword>
<accession>A0A4Y2K1M0</accession>
<protein>
    <submittedName>
        <fullName evidence="1">Uncharacterized protein</fullName>
    </submittedName>
</protein>
<reference evidence="1 2" key="1">
    <citation type="journal article" date="2019" name="Sci. Rep.">
        <title>Orb-weaving spider Araneus ventricosus genome elucidates the spidroin gene catalogue.</title>
        <authorList>
            <person name="Kono N."/>
            <person name="Nakamura H."/>
            <person name="Ohtoshi R."/>
            <person name="Moran D.A.P."/>
            <person name="Shinohara A."/>
            <person name="Yoshida Y."/>
            <person name="Fujiwara M."/>
            <person name="Mori M."/>
            <person name="Tomita M."/>
            <person name="Arakawa K."/>
        </authorList>
    </citation>
    <scope>NUCLEOTIDE SEQUENCE [LARGE SCALE GENOMIC DNA]</scope>
</reference>